<dbReference type="Pfam" id="PF03217">
    <property type="entry name" value="SlpA"/>
    <property type="match status" value="1"/>
</dbReference>
<dbReference type="OrthoDB" id="2279991at2"/>
<evidence type="ECO:0000313" key="4">
    <source>
        <dbReference type="EMBL" id="AUI72328.1"/>
    </source>
</evidence>
<feature type="region of interest" description="Disordered" evidence="1">
    <location>
        <begin position="468"/>
        <end position="489"/>
    </location>
</feature>
<feature type="signal peptide" evidence="2">
    <location>
        <begin position="1"/>
        <end position="26"/>
    </location>
</feature>
<evidence type="ECO:0000313" key="5">
    <source>
        <dbReference type="Proteomes" id="UP000234653"/>
    </source>
</evidence>
<accession>A0A2K9HIW8</accession>
<keyword evidence="5" id="KW-1185">Reference proteome</keyword>
<sequence>MKKPTTILLSAIILGGFCYTTLNSTATDVEATKSSETRDMPVPNGQILNFDEKFDLNELGSEAFIPIEAYAETGKFLEVGYIKLNQRNIWDLQEKKKTTVATPTIETESNAGGYLEYEALNVNLNMVYDEKKQTFTLFDKETPVRKITCELTDGSATIHYLFKDTKKEFFTAQQEDAFAYHERGDKFMVSTLKEIDDSPKLIGYFDAYDLDFEGFTQWDPLNDIDGGAKSDEPIIKKFDRKTIDKESNNEFNVYLEKAMPYTINYKVYLDNKPYFSKKITAELNDQIPLQDEPKMPDSSLATLNKDKTAFSTIYEYLPQLGTTIRTGSVLYRKIFEQNFGKVGSASSIDNQPNFLNTGIYGISGEKLEDNQVLVKLENAGRTSTLELYYESNQSDETDDNEVTADVTISSNLGNQVVPNVTGKIGSDISVTVPVISGHVADKKTVTAHVNQDGTITTKEKITYTIQNTAIDKPNNNNSSTNNDADTSSNLPSKYNGLIATMKKNVNLYDIKDGKMVKNKQRQLAALSDWKVDQIITLNGTKYYRVATNEWVKDHDIYRYINQSGVINTKNVSITNLFSAETQLINNRGLANDTAWKYDRIAYLGDNETKHYRVATNEFVKASDVFTK</sequence>
<feature type="compositionally biased region" description="Low complexity" evidence="1">
    <location>
        <begin position="474"/>
        <end position="489"/>
    </location>
</feature>
<dbReference type="Proteomes" id="UP000234653">
    <property type="component" value="Chromosome"/>
</dbReference>
<feature type="domain" description="S-layer protein C-terminal" evidence="3">
    <location>
        <begin position="500"/>
        <end position="552"/>
    </location>
</feature>
<dbReference type="RefSeq" id="WP_057738556.1">
    <property type="nucleotide sequence ID" value="NZ_AZDQ01000019.1"/>
</dbReference>
<feature type="chain" id="PRO_5014894811" description="S-layer protein C-terminal domain-containing protein" evidence="2">
    <location>
        <begin position="27"/>
        <end position="627"/>
    </location>
</feature>
<organism evidence="4 5">
    <name type="scientific">Companilactobacillus alimentarius DSM 20249</name>
    <dbReference type="NCBI Taxonomy" id="1423720"/>
    <lineage>
        <taxon>Bacteria</taxon>
        <taxon>Bacillati</taxon>
        <taxon>Bacillota</taxon>
        <taxon>Bacilli</taxon>
        <taxon>Lactobacillales</taxon>
        <taxon>Lactobacillaceae</taxon>
        <taxon>Companilactobacillus</taxon>
    </lineage>
</organism>
<dbReference type="InterPro" id="IPR024968">
    <property type="entry name" value="SlpA_C_lactobacillus"/>
</dbReference>
<keyword evidence="2" id="KW-0732">Signal</keyword>
<reference evidence="4 5" key="1">
    <citation type="submission" date="2016-12" db="EMBL/GenBank/DDBJ databases">
        <title>The whole genome sequencing and assembly of Lactobacillus alimentarius DSM 20249T strain.</title>
        <authorList>
            <person name="Lee Y.-J."/>
            <person name="Yi H."/>
            <person name="Bahn Y.-S."/>
            <person name="Kim J.F."/>
            <person name="Lee D.-W."/>
        </authorList>
    </citation>
    <scope>NUCLEOTIDE SEQUENCE [LARGE SCALE GENOMIC DNA]</scope>
    <source>
        <strain evidence="4 5">DSM 20249</strain>
    </source>
</reference>
<evidence type="ECO:0000259" key="3">
    <source>
        <dbReference type="Pfam" id="PF03217"/>
    </source>
</evidence>
<evidence type="ECO:0000256" key="1">
    <source>
        <dbReference type="SAM" id="MobiDB-lite"/>
    </source>
</evidence>
<name>A0A2K9HIW8_9LACO</name>
<dbReference type="AlphaFoldDB" id="A0A2K9HIW8"/>
<protein>
    <recommendedName>
        <fullName evidence="3">S-layer protein C-terminal domain-containing protein</fullName>
    </recommendedName>
</protein>
<dbReference type="EMBL" id="CP018867">
    <property type="protein sequence ID" value="AUI72328.1"/>
    <property type="molecule type" value="Genomic_DNA"/>
</dbReference>
<dbReference type="KEGG" id="lali:LA20249_09095"/>
<gene>
    <name evidence="4" type="ORF">LA20249_09095</name>
</gene>
<proteinExistence type="predicted"/>
<evidence type="ECO:0000256" key="2">
    <source>
        <dbReference type="SAM" id="SignalP"/>
    </source>
</evidence>